<dbReference type="HOGENOM" id="CLU_1584280_0_0_9"/>
<keyword evidence="1" id="KW-0614">Plasmid</keyword>
<dbReference type="BioCyc" id="JESP1508404:G14D9-13672-MONOMER"/>
<evidence type="ECO:0000313" key="1">
    <source>
        <dbReference type="EMBL" id="AJD93666.1"/>
    </source>
</evidence>
<reference evidence="1 2" key="1">
    <citation type="submission" date="2014-08" db="EMBL/GenBank/DDBJ databases">
        <title>Complete genome of a marine bacteria Jeotgalibacillus malaysiensis.</title>
        <authorList>
            <person name="Yaakop A.S."/>
            <person name="Chan K.-G."/>
            <person name="Goh K.M."/>
        </authorList>
    </citation>
    <scope>NUCLEOTIDE SEQUENCE [LARGE SCALE GENOMIC DNA]</scope>
    <source>
        <strain evidence="1 2">D5</strain>
        <plasmid evidence="2">Plasmid</plasmid>
    </source>
</reference>
<dbReference type="Proteomes" id="UP000031449">
    <property type="component" value="Plasmid unnamed"/>
</dbReference>
<organism evidence="1 2">
    <name type="scientific">Jeotgalibacillus malaysiensis</name>
    <dbReference type="NCBI Taxonomy" id="1508404"/>
    <lineage>
        <taxon>Bacteria</taxon>
        <taxon>Bacillati</taxon>
        <taxon>Bacillota</taxon>
        <taxon>Bacilli</taxon>
        <taxon>Bacillales</taxon>
        <taxon>Caryophanaceae</taxon>
        <taxon>Jeotgalibacillus</taxon>
    </lineage>
</organism>
<keyword evidence="2" id="KW-1185">Reference proteome</keyword>
<accession>A0A0B5AUB8</accession>
<dbReference type="AlphaFoldDB" id="A0A0B5AUB8"/>
<sequence>MLNKTVENVKRWAEEDVMNYELTFSVETFKGMTIAEETFDATNTLGQCETLEGLSEDGLCQLKADQLLHFNESSTIQNQVVMLSFEKKPTVVYHLKNGGIQGEVIVDEDAYRNLLTVHSSHATDKIDELIRWYADKEFSVSSASDHILIYENGALISTTIHDFPEIEE</sequence>
<evidence type="ECO:0000313" key="2">
    <source>
        <dbReference type="Proteomes" id="UP000031449"/>
    </source>
</evidence>
<dbReference type="EMBL" id="CP009417">
    <property type="protein sequence ID" value="AJD93666.1"/>
    <property type="molecule type" value="Genomic_DNA"/>
</dbReference>
<name>A0A0B5AUB8_9BACL</name>
<protein>
    <submittedName>
        <fullName evidence="1">Uncharacterized protein</fullName>
    </submittedName>
</protein>
<proteinExistence type="predicted"/>
<gene>
    <name evidence="1" type="ORF">JMA_43490</name>
</gene>
<dbReference type="KEGG" id="jeo:JMA_43490"/>
<geneLocation type="plasmid" evidence="2"/>